<proteinExistence type="predicted"/>
<accession>A0A7T9DK48</accession>
<dbReference type="EMBL" id="CP064981">
    <property type="protein sequence ID" value="QQR92818.1"/>
    <property type="molecule type" value="Genomic_DNA"/>
</dbReference>
<organism evidence="1">
    <name type="scientific">Candidatus Iainarchaeum sp</name>
    <dbReference type="NCBI Taxonomy" id="3101447"/>
    <lineage>
        <taxon>Archaea</taxon>
        <taxon>Candidatus Iainarchaeota</taxon>
        <taxon>Candidatus Iainarchaeia</taxon>
        <taxon>Candidatus Iainarchaeales</taxon>
        <taxon>Candidatus Iainarchaeaceae</taxon>
        <taxon>Candidatus Iainarchaeum</taxon>
    </lineage>
</organism>
<name>A0A7T9DK48_9ARCH</name>
<evidence type="ECO:0000313" key="1">
    <source>
        <dbReference type="EMBL" id="QQR92818.1"/>
    </source>
</evidence>
<reference evidence="1" key="1">
    <citation type="submission" date="2020-11" db="EMBL/GenBank/DDBJ databases">
        <title>Connecting structure to function with the recovery of over 1000 high-quality activated sludge metagenome-assembled genomes encoding full-length rRNA genes using long-read sequencing.</title>
        <authorList>
            <person name="Singleton C.M."/>
            <person name="Petriglieri F."/>
            <person name="Kristensen J.M."/>
            <person name="Kirkegaard R.H."/>
            <person name="Michaelsen T.Y."/>
            <person name="Andersen M.H."/>
            <person name="Karst S.M."/>
            <person name="Dueholm M.S."/>
            <person name="Nielsen P.H."/>
            <person name="Albertsen M."/>
        </authorList>
    </citation>
    <scope>NUCLEOTIDE SEQUENCE</scope>
    <source>
        <strain evidence="1">Fred_18-Q3-R57-64_BAT3C.431</strain>
    </source>
</reference>
<sequence length="329" mass="36456">MREKGILFTFLTFLFVGVVMTAIGFHLHAQERQSETTVEVSVLNSINAKYDDVTDDIISLDMSIGIPSIVQRFLPFQYTIDRNVLYTTQQLPLASGRLGLYFDVINTYRVFATDSNTQHTFDGVRIDLNVPQPPAWGGTQSTAKFNLLPHCVQYQLLDDNTFSLSSASSLGCSSTFDLIASIQRIDVNVILLGTTDDYNVLSCDFNGNACPFETYAPDSNYPFFSLQVDDSNCVNCSLSSNEKNLGVYFRPDDTNTMTYSCGSSGCNSSPFTVTLSNGVYFSHGGSPMLISMAVQFKQPISSFYYQDANYSVTKPGFDTYKSNVVVFPQ</sequence>
<protein>
    <submittedName>
        <fullName evidence="1">Uncharacterized protein</fullName>
    </submittedName>
</protein>
<dbReference type="Proteomes" id="UP000596004">
    <property type="component" value="Chromosome"/>
</dbReference>
<dbReference type="AlphaFoldDB" id="A0A7T9DK48"/>
<gene>
    <name evidence="1" type="ORF">IPJ89_01070</name>
</gene>